<sequence>MQEFRSLEQLRDVDERSRLFGPFGLGAALSDDDTVQFAQAVLAQGCSLKAPVGDATRRAHERLCGAFLLGALSYEQYTLVEERAPVVLELALRERFMQWSGGSVTLQTQPGTARRYQVASYEQVQQTTARLRAAARSATTRRQGRGRVRTPRVLLHVDEATMVPFGGGLADLRGWARAAGLLRGQRSRSREQSLVKLRNEVCHPSSSALFTPVDAAQTLRLVTEFVNQLWGSPTPGGQMFPAPLQRTIVAISWNDTGTVRQEPAGNLLADSADDGHEHVMVRSVWSDPVTGGPDDRWWSDFRARWETTTYPADYLWGPGSRSSAAAWLQGFAAPHATTGEVVDDAVEVMDRVFLVVVQYDIVRAPMRPQVAAGLAARLPKTPATAAAAEAEGEGEGEGEGEECAGVWHTVCADTPADAFGHVRARTEHRNGGGHSACGECRVCPARQLGEGTLSQALAAAEKVMGTLTPADPPPVAVPYLRHWPASALPDPPG</sequence>
<proteinExistence type="predicted"/>
<reference evidence="1 2" key="1">
    <citation type="submission" date="2023-11" db="EMBL/GenBank/DDBJ databases">
        <title>Actinomadura monticuli sp. nov., isolated from volcanic ash.</title>
        <authorList>
            <person name="Lee S.D."/>
            <person name="Yang H."/>
            <person name="Kim I.S."/>
        </authorList>
    </citation>
    <scope>NUCLEOTIDE SEQUENCE [LARGE SCALE GENOMIC DNA]</scope>
    <source>
        <strain evidence="1 2">DLS-62</strain>
    </source>
</reference>
<protein>
    <submittedName>
        <fullName evidence="1">Uncharacterized protein</fullName>
    </submittedName>
</protein>
<accession>A0ABV4QKG1</accession>
<evidence type="ECO:0000313" key="1">
    <source>
        <dbReference type="EMBL" id="MFA1543493.1"/>
    </source>
</evidence>
<gene>
    <name evidence="1" type="ORF">SM611_31590</name>
</gene>
<dbReference type="RefSeq" id="WP_371953992.1">
    <property type="nucleotide sequence ID" value="NZ_JAXCEI010000019.1"/>
</dbReference>
<keyword evidence="2" id="KW-1185">Reference proteome</keyword>
<name>A0ABV4QKG1_9ACTN</name>
<dbReference type="Proteomes" id="UP001569963">
    <property type="component" value="Unassembled WGS sequence"/>
</dbReference>
<organism evidence="1 2">
    <name type="scientific">Actinomadura monticuli</name>
    <dbReference type="NCBI Taxonomy" id="3097367"/>
    <lineage>
        <taxon>Bacteria</taxon>
        <taxon>Bacillati</taxon>
        <taxon>Actinomycetota</taxon>
        <taxon>Actinomycetes</taxon>
        <taxon>Streptosporangiales</taxon>
        <taxon>Thermomonosporaceae</taxon>
        <taxon>Actinomadura</taxon>
    </lineage>
</organism>
<comment type="caution">
    <text evidence="1">The sequence shown here is derived from an EMBL/GenBank/DDBJ whole genome shotgun (WGS) entry which is preliminary data.</text>
</comment>
<evidence type="ECO:0000313" key="2">
    <source>
        <dbReference type="Proteomes" id="UP001569963"/>
    </source>
</evidence>
<dbReference type="EMBL" id="JAXCEI010000019">
    <property type="protein sequence ID" value="MFA1543493.1"/>
    <property type="molecule type" value="Genomic_DNA"/>
</dbReference>